<dbReference type="PIRSF" id="PIRSF039003">
    <property type="entry name" value="IscX"/>
    <property type="match status" value="1"/>
</dbReference>
<dbReference type="NCBIfam" id="TIGR03412">
    <property type="entry name" value="iscX_yfhJ"/>
    <property type="match status" value="1"/>
</dbReference>
<protein>
    <submittedName>
        <fullName evidence="1">FeS assembly protein IscX</fullName>
    </submittedName>
</protein>
<dbReference type="InterPro" id="IPR036762">
    <property type="entry name" value="IscX-like_sf"/>
</dbReference>
<name>A0A074LTJ5_9BACL</name>
<sequence>MTWEDALDIAEALNEAHPDTDVLSMKFTTLRKWILALEGFEGAAEDSNEKVLEEIQMAWYDLVS</sequence>
<dbReference type="Proteomes" id="UP000027931">
    <property type="component" value="Unassembled WGS sequence"/>
</dbReference>
<dbReference type="GO" id="GO:0016226">
    <property type="term" value="P:iron-sulfur cluster assembly"/>
    <property type="evidence" value="ECO:0007669"/>
    <property type="project" value="InterPro"/>
</dbReference>
<keyword evidence="2" id="KW-1185">Reference proteome</keyword>
<comment type="caution">
    <text evidence="1">The sequence shown here is derived from an EMBL/GenBank/DDBJ whole genome shotgun (WGS) entry which is preliminary data.</text>
</comment>
<dbReference type="OrthoDB" id="9800346at2"/>
<dbReference type="RefSeq" id="WP_038084995.1">
    <property type="nucleotide sequence ID" value="NZ_JMIR01000004.1"/>
</dbReference>
<dbReference type="Pfam" id="PF04384">
    <property type="entry name" value="Fe-S_assembly"/>
    <property type="match status" value="1"/>
</dbReference>
<gene>
    <name evidence="1" type="ORF">EL26_04750</name>
</gene>
<dbReference type="PANTHER" id="PTHR37532:SF1">
    <property type="entry name" value="PROTEIN ISCX"/>
    <property type="match status" value="1"/>
</dbReference>
<proteinExistence type="predicted"/>
<dbReference type="STRING" id="1157490.EL26_04750"/>
<organism evidence="1 2">
    <name type="scientific">Tumebacillus flagellatus</name>
    <dbReference type="NCBI Taxonomy" id="1157490"/>
    <lineage>
        <taxon>Bacteria</taxon>
        <taxon>Bacillati</taxon>
        <taxon>Bacillota</taxon>
        <taxon>Bacilli</taxon>
        <taxon>Bacillales</taxon>
        <taxon>Alicyclobacillaceae</taxon>
        <taxon>Tumebacillus</taxon>
    </lineage>
</organism>
<dbReference type="InterPro" id="IPR007479">
    <property type="entry name" value="ISC_FeS_clus_asmbl_IscsX"/>
</dbReference>
<evidence type="ECO:0000313" key="1">
    <source>
        <dbReference type="EMBL" id="KEO84414.1"/>
    </source>
</evidence>
<dbReference type="PANTHER" id="PTHR37532">
    <property type="entry name" value="PROTEIN ISCX"/>
    <property type="match status" value="1"/>
</dbReference>
<dbReference type="GO" id="GO:0005829">
    <property type="term" value="C:cytosol"/>
    <property type="evidence" value="ECO:0007669"/>
    <property type="project" value="TreeGrafter"/>
</dbReference>
<reference evidence="1 2" key="1">
    <citation type="journal article" date="2013" name="Int. J. Syst. Evol. Microbiol.">
        <title>Tumebacillus flagellatus sp. nov., an alpha-amylase/pullulanase-producing bacterium isolated from cassava wastewater.</title>
        <authorList>
            <person name="Wang Q."/>
            <person name="Xie N."/>
            <person name="Qin Y."/>
            <person name="Shen N."/>
            <person name="Zhu J."/>
            <person name="Mi H."/>
            <person name="Huang R."/>
        </authorList>
    </citation>
    <scope>NUCLEOTIDE SEQUENCE [LARGE SCALE GENOMIC DNA]</scope>
    <source>
        <strain evidence="1 2">GST4</strain>
    </source>
</reference>
<dbReference type="GO" id="GO:0008198">
    <property type="term" value="F:ferrous iron binding"/>
    <property type="evidence" value="ECO:0007669"/>
    <property type="project" value="TreeGrafter"/>
</dbReference>
<accession>A0A074LTJ5</accession>
<dbReference type="EMBL" id="JMIR01000004">
    <property type="protein sequence ID" value="KEO84414.1"/>
    <property type="molecule type" value="Genomic_DNA"/>
</dbReference>
<dbReference type="eggNOG" id="COG2975">
    <property type="taxonomic scope" value="Bacteria"/>
</dbReference>
<dbReference type="Gene3D" id="1.10.10.600">
    <property type="entry name" value="IscX-like"/>
    <property type="match status" value="1"/>
</dbReference>
<evidence type="ECO:0000313" key="2">
    <source>
        <dbReference type="Proteomes" id="UP000027931"/>
    </source>
</evidence>
<dbReference type="SUPFAM" id="SSF140319">
    <property type="entry name" value="IscX-like"/>
    <property type="match status" value="1"/>
</dbReference>
<dbReference type="AlphaFoldDB" id="A0A074LTJ5"/>